<dbReference type="GO" id="GO:0005524">
    <property type="term" value="F:ATP binding"/>
    <property type="evidence" value="ECO:0007669"/>
    <property type="project" value="InterPro"/>
</dbReference>
<dbReference type="InterPro" id="IPR045860">
    <property type="entry name" value="Snake_toxin-like_sf"/>
</dbReference>
<keyword evidence="16" id="KW-1185">Reference proteome</keyword>
<accession>A0A3M6TLB5</accession>
<organism evidence="15 16">
    <name type="scientific">Pocillopora damicornis</name>
    <name type="common">Cauliflower coral</name>
    <name type="synonym">Millepora damicornis</name>
    <dbReference type="NCBI Taxonomy" id="46731"/>
    <lineage>
        <taxon>Eukaryota</taxon>
        <taxon>Metazoa</taxon>
        <taxon>Cnidaria</taxon>
        <taxon>Anthozoa</taxon>
        <taxon>Hexacorallia</taxon>
        <taxon>Scleractinia</taxon>
        <taxon>Astrocoeniina</taxon>
        <taxon>Pocilloporidae</taxon>
        <taxon>Pocillopora</taxon>
    </lineage>
</organism>
<evidence type="ECO:0000256" key="2">
    <source>
        <dbReference type="ARBA" id="ARBA00013203"/>
    </source>
</evidence>
<dbReference type="GO" id="GO:0044344">
    <property type="term" value="P:cellular response to fibroblast growth factor stimulus"/>
    <property type="evidence" value="ECO:0007669"/>
    <property type="project" value="TreeGrafter"/>
</dbReference>
<keyword evidence="3" id="KW-0963">Cytoplasm</keyword>
<keyword evidence="4" id="KW-0723">Serine/threonine-protein kinase</keyword>
<evidence type="ECO:0000256" key="4">
    <source>
        <dbReference type="ARBA" id="ARBA00022527"/>
    </source>
</evidence>
<dbReference type="InterPro" id="IPR027417">
    <property type="entry name" value="P-loop_NTPase"/>
</dbReference>
<dbReference type="GO" id="GO:0043066">
    <property type="term" value="P:negative regulation of apoptotic process"/>
    <property type="evidence" value="ECO:0007669"/>
    <property type="project" value="TreeGrafter"/>
</dbReference>
<comment type="subcellular location">
    <subcellularLocation>
        <location evidence="1">Cytoplasm</location>
    </subcellularLocation>
</comment>
<dbReference type="Gene3D" id="1.10.510.10">
    <property type="entry name" value="Transferase(Phosphotransferase) domain 1"/>
    <property type="match status" value="1"/>
</dbReference>
<dbReference type="PANTHER" id="PTHR46392:SF1">
    <property type="entry name" value="DUAL SERINE_THREONINE AND TYROSINE PROTEIN KINASE"/>
    <property type="match status" value="1"/>
</dbReference>
<comment type="caution">
    <text evidence="15">The sequence shown here is derived from an EMBL/GenBank/DDBJ whole genome shotgun (WGS) entry which is preliminary data.</text>
</comment>
<dbReference type="InterPro" id="IPR000719">
    <property type="entry name" value="Prot_kinase_dom"/>
</dbReference>
<dbReference type="GO" id="GO:0004713">
    <property type="term" value="F:protein tyrosine kinase activity"/>
    <property type="evidence" value="ECO:0007669"/>
    <property type="project" value="UniProtKB-KW"/>
</dbReference>
<evidence type="ECO:0000313" key="15">
    <source>
        <dbReference type="EMBL" id="RMX42034.1"/>
    </source>
</evidence>
<evidence type="ECO:0000256" key="3">
    <source>
        <dbReference type="ARBA" id="ARBA00022490"/>
    </source>
</evidence>
<dbReference type="CDD" id="cd00117">
    <property type="entry name" value="TFP"/>
    <property type="match status" value="1"/>
</dbReference>
<dbReference type="AlphaFoldDB" id="A0A3M6TLB5"/>
<dbReference type="SUPFAM" id="SSF56112">
    <property type="entry name" value="Protein kinase-like (PK-like)"/>
    <property type="match status" value="1"/>
</dbReference>
<dbReference type="GO" id="GO:0005737">
    <property type="term" value="C:cytoplasm"/>
    <property type="evidence" value="ECO:0007669"/>
    <property type="project" value="UniProtKB-SubCell"/>
</dbReference>
<evidence type="ECO:0000256" key="1">
    <source>
        <dbReference type="ARBA" id="ARBA00004496"/>
    </source>
</evidence>
<evidence type="ECO:0000256" key="10">
    <source>
        <dbReference type="ARBA" id="ARBA00042638"/>
    </source>
</evidence>
<evidence type="ECO:0000256" key="7">
    <source>
        <dbReference type="ARBA" id="ARBA00023137"/>
    </source>
</evidence>
<dbReference type="GO" id="GO:0070374">
    <property type="term" value="P:positive regulation of ERK1 and ERK2 cascade"/>
    <property type="evidence" value="ECO:0007669"/>
    <property type="project" value="TreeGrafter"/>
</dbReference>
<feature type="domain" description="Protein kinase" evidence="14">
    <location>
        <begin position="524"/>
        <end position="833"/>
    </location>
</feature>
<comment type="catalytic activity">
    <reaction evidence="13">
        <text>L-tyrosyl-[protein] + ATP = O-phospho-L-tyrosyl-[protein] + ADP + H(+)</text>
        <dbReference type="Rhea" id="RHEA:10596"/>
        <dbReference type="Rhea" id="RHEA-COMP:10136"/>
        <dbReference type="Rhea" id="RHEA-COMP:20101"/>
        <dbReference type="ChEBI" id="CHEBI:15378"/>
        <dbReference type="ChEBI" id="CHEBI:30616"/>
        <dbReference type="ChEBI" id="CHEBI:46858"/>
        <dbReference type="ChEBI" id="CHEBI:61978"/>
        <dbReference type="ChEBI" id="CHEBI:456216"/>
        <dbReference type="EC" id="2.7.12.1"/>
    </reaction>
</comment>
<keyword evidence="5" id="KW-0808">Transferase</keyword>
<dbReference type="SUPFAM" id="SSF52540">
    <property type="entry name" value="P-loop containing nucleoside triphosphate hydrolases"/>
    <property type="match status" value="2"/>
</dbReference>
<dbReference type="Gene3D" id="3.40.50.300">
    <property type="entry name" value="P-loop containing nucleotide triphosphate hydrolases"/>
    <property type="match status" value="1"/>
</dbReference>
<dbReference type="EC" id="2.7.12.1" evidence="2"/>
<dbReference type="Proteomes" id="UP000275408">
    <property type="component" value="Unassembled WGS sequence"/>
</dbReference>
<comment type="catalytic activity">
    <reaction evidence="11">
        <text>L-seryl-[protein] + ATP = O-phospho-L-seryl-[protein] + ADP + H(+)</text>
        <dbReference type="Rhea" id="RHEA:17989"/>
        <dbReference type="Rhea" id="RHEA-COMP:9863"/>
        <dbReference type="Rhea" id="RHEA-COMP:11604"/>
        <dbReference type="ChEBI" id="CHEBI:15378"/>
        <dbReference type="ChEBI" id="CHEBI:29999"/>
        <dbReference type="ChEBI" id="CHEBI:30616"/>
        <dbReference type="ChEBI" id="CHEBI:83421"/>
        <dbReference type="ChEBI" id="CHEBI:456216"/>
        <dbReference type="EC" id="2.7.12.1"/>
    </reaction>
</comment>
<dbReference type="OrthoDB" id="5962695at2759"/>
<dbReference type="InterPro" id="IPR051302">
    <property type="entry name" value="Dual_SerThr-Tyr_Kinase"/>
</dbReference>
<dbReference type="GO" id="GO:0045743">
    <property type="term" value="P:positive regulation of fibroblast growth factor receptor signaling pathway"/>
    <property type="evidence" value="ECO:0007669"/>
    <property type="project" value="TreeGrafter"/>
</dbReference>
<dbReference type="InterPro" id="IPR045063">
    <property type="entry name" value="Dynamin_N"/>
</dbReference>
<keyword evidence="6" id="KW-0418">Kinase</keyword>
<comment type="catalytic activity">
    <reaction evidence="12">
        <text>L-threonyl-[protein] + ATP = O-phospho-L-threonyl-[protein] + ADP + H(+)</text>
        <dbReference type="Rhea" id="RHEA:46608"/>
        <dbReference type="Rhea" id="RHEA-COMP:11060"/>
        <dbReference type="Rhea" id="RHEA-COMP:11605"/>
        <dbReference type="ChEBI" id="CHEBI:15378"/>
        <dbReference type="ChEBI" id="CHEBI:30013"/>
        <dbReference type="ChEBI" id="CHEBI:30616"/>
        <dbReference type="ChEBI" id="CHEBI:61977"/>
        <dbReference type="ChEBI" id="CHEBI:456216"/>
        <dbReference type="EC" id="2.7.12.1"/>
    </reaction>
</comment>
<proteinExistence type="predicted"/>
<evidence type="ECO:0000259" key="14">
    <source>
        <dbReference type="PROSITE" id="PS50011"/>
    </source>
</evidence>
<evidence type="ECO:0000256" key="11">
    <source>
        <dbReference type="ARBA" id="ARBA00049003"/>
    </source>
</evidence>
<dbReference type="InterPro" id="IPR008271">
    <property type="entry name" value="Ser/Thr_kinase_AS"/>
</dbReference>
<evidence type="ECO:0000256" key="5">
    <source>
        <dbReference type="ARBA" id="ARBA00022679"/>
    </source>
</evidence>
<evidence type="ECO:0000256" key="8">
    <source>
        <dbReference type="ARBA" id="ARBA00040421"/>
    </source>
</evidence>
<dbReference type="STRING" id="46731.A0A3M6TLB5"/>
<evidence type="ECO:0000256" key="13">
    <source>
        <dbReference type="ARBA" id="ARBA00051680"/>
    </source>
</evidence>
<dbReference type="GO" id="GO:0004674">
    <property type="term" value="F:protein serine/threonine kinase activity"/>
    <property type="evidence" value="ECO:0007669"/>
    <property type="project" value="UniProtKB-KW"/>
</dbReference>
<dbReference type="SUPFAM" id="SSF57302">
    <property type="entry name" value="Snake toxin-like"/>
    <property type="match status" value="1"/>
</dbReference>
<name>A0A3M6TLB5_POCDA</name>
<dbReference type="GO" id="GO:0004712">
    <property type="term" value="F:protein serine/threonine/tyrosine kinase activity"/>
    <property type="evidence" value="ECO:0007669"/>
    <property type="project" value="UniProtKB-EC"/>
</dbReference>
<dbReference type="InterPro" id="IPR011009">
    <property type="entry name" value="Kinase-like_dom_sf"/>
</dbReference>
<evidence type="ECO:0000256" key="12">
    <source>
        <dbReference type="ARBA" id="ARBA00049308"/>
    </source>
</evidence>
<dbReference type="PROSITE" id="PS00108">
    <property type="entry name" value="PROTEIN_KINASE_ST"/>
    <property type="match status" value="1"/>
</dbReference>
<keyword evidence="7" id="KW-0829">Tyrosine-protein kinase</keyword>
<evidence type="ECO:0000313" key="16">
    <source>
        <dbReference type="Proteomes" id="UP000275408"/>
    </source>
</evidence>
<dbReference type="Pfam" id="PF00350">
    <property type="entry name" value="Dynamin_N"/>
    <property type="match status" value="1"/>
</dbReference>
<dbReference type="EMBL" id="RCHS01003423">
    <property type="protein sequence ID" value="RMX42034.1"/>
    <property type="molecule type" value="Genomic_DNA"/>
</dbReference>
<dbReference type="Pfam" id="PF00069">
    <property type="entry name" value="Pkinase"/>
    <property type="match status" value="1"/>
</dbReference>
<sequence length="978" mass="110945">MSRHSKTLQEAINDFKYYSDRTTLLYERTKKCFGEIEERLNLGQQAGSGNLIASSQLNDVERELRKTPTVVFIGERNCGKSSIINELLKKTYVPVHENPCTARIVRIKHADEWSARLVGADGNVVRSREDVKGIKLLQTLIVVSDKDRENPKALDATVEIGLNHDLLKSGIELIDSPGKNESDVLDRVLEDFLEKGTVPLFVYVIDGKMHLRPSVQRSQITQEASIVPEITRQAYQIESKMFDSLRSFTSSDSEDTKQRLQEHIKSLKEEFSQDALQYKIPNQRTMRKRALTMIKTDLKVAFSPEQLSEMNREDFILERFLGDMKGNILEKMCNSLDKFVESLMDKVASDLIKAIIDFNENLTHPMVSKILEESYGVHFVEAKAKTHEVIEDILNHLLDSIKEAARVALRKEISGPLSSKQMTTCTKRDVADKTRRQLVVESLFDTIDEKRVAEAVFEACFDRFQRMRDRFLSTMEFLMRLQTAFSSCQATEQLEDLRLRFTPEIRMLAVEGMALKYVQNHGPIACGSLVAKTRHGQLFDCASVSWYRCSPSGQCVVKVIEKEKVGESAWKQNAVDLVNMMDMIQKLKGSHPNLLRLYGWVFPKPDVLHVVMEKAEKSLLCALKELASAWARSSLSKLITRIKMALDVAEGLKAIHEIGYIHEDIKPGNILLMSDGRATINLAKPECPYDMTTLGAPFHVSPEMYQYHGKGHLSYLSYDIYAFGMLLWVLLEGRGTSRPKVYKDMKTIQSMQAAVENGILPCKDDEEFQIPSVSDACWSLMTRCWEDRASMTMDIIITDLKAIRETVDSTLSCLQCYQCSREDNNDAEEHCALSSSSVLGNNTKINCSAGEDHCLITRRFTKEKSVDLFTRKCADKSECHNSCTDPDERGVKICDQCCEEDLCNKGMGPPLPLSRTSRIQMTTGLSLALAGHSKTLHEAINDFKHYSDRTTLLYERTKNALMRSRNLFISVNRQALKI</sequence>
<protein>
    <recommendedName>
        <fullName evidence="8">Dual serine/threonine and tyrosine protein kinase</fullName>
        <ecNumber evidence="2">2.7.12.1</ecNumber>
    </recommendedName>
    <alternativeName>
        <fullName evidence="10">Dusty protein kinase</fullName>
    </alternativeName>
    <alternativeName>
        <fullName evidence="9">Receptor-interacting serine/threonine-protein kinase 5</fullName>
    </alternativeName>
</protein>
<dbReference type="Gene3D" id="2.10.60.10">
    <property type="entry name" value="CD59"/>
    <property type="match status" value="1"/>
</dbReference>
<dbReference type="PANTHER" id="PTHR46392">
    <property type="entry name" value="DUAL SERINE/THREONINE AND TYROSINE PROTEIN KINASE"/>
    <property type="match status" value="1"/>
</dbReference>
<gene>
    <name evidence="15" type="ORF">pdam_00001188</name>
</gene>
<dbReference type="PROSITE" id="PS50011">
    <property type="entry name" value="PROTEIN_KINASE_DOM"/>
    <property type="match status" value="1"/>
</dbReference>
<reference evidence="15 16" key="1">
    <citation type="journal article" date="2018" name="Sci. Rep.">
        <title>Comparative analysis of the Pocillopora damicornis genome highlights role of immune system in coral evolution.</title>
        <authorList>
            <person name="Cunning R."/>
            <person name="Bay R.A."/>
            <person name="Gillette P."/>
            <person name="Baker A.C."/>
            <person name="Traylor-Knowles N."/>
        </authorList>
    </citation>
    <scope>NUCLEOTIDE SEQUENCE [LARGE SCALE GENOMIC DNA]</scope>
    <source>
        <strain evidence="15">RSMAS</strain>
        <tissue evidence="15">Whole animal</tissue>
    </source>
</reference>
<evidence type="ECO:0000256" key="9">
    <source>
        <dbReference type="ARBA" id="ARBA00041268"/>
    </source>
</evidence>
<evidence type="ECO:0000256" key="6">
    <source>
        <dbReference type="ARBA" id="ARBA00022777"/>
    </source>
</evidence>
<dbReference type="SMART" id="SM00220">
    <property type="entry name" value="S_TKc"/>
    <property type="match status" value="1"/>
</dbReference>